<accession>A0A2U2DV94</accession>
<dbReference type="Gene3D" id="3.40.80.10">
    <property type="entry name" value="Peptidoglycan recognition protein-like"/>
    <property type="match status" value="1"/>
</dbReference>
<keyword evidence="3" id="KW-1185">Reference proteome</keyword>
<dbReference type="GO" id="GO:0009253">
    <property type="term" value="P:peptidoglycan catabolic process"/>
    <property type="evidence" value="ECO:0007669"/>
    <property type="project" value="InterPro"/>
</dbReference>
<name>A0A2U2DV94_9HYPH</name>
<evidence type="ECO:0000313" key="3">
    <source>
        <dbReference type="Proteomes" id="UP000245252"/>
    </source>
</evidence>
<dbReference type="Pfam" id="PF01510">
    <property type="entry name" value="Amidase_2"/>
    <property type="match status" value="1"/>
</dbReference>
<dbReference type="EMBL" id="QFBC01000002">
    <property type="protein sequence ID" value="PWE57119.1"/>
    <property type="molecule type" value="Genomic_DNA"/>
</dbReference>
<gene>
    <name evidence="2" type="ORF">DEM27_05615</name>
</gene>
<protein>
    <submittedName>
        <fullName evidence="2">N-acetylmuramoyl-L-alanine amidase</fullName>
    </submittedName>
</protein>
<reference evidence="2 3" key="1">
    <citation type="submission" date="2018-05" db="EMBL/GenBank/DDBJ databases">
        <title>The draft genome of strain NS-104.</title>
        <authorList>
            <person name="Hang P."/>
            <person name="Jiang J."/>
        </authorList>
    </citation>
    <scope>NUCLEOTIDE SEQUENCE [LARGE SCALE GENOMIC DNA]</scope>
    <source>
        <strain evidence="2 3">NS-104</strain>
    </source>
</reference>
<dbReference type="RefSeq" id="WP_109457222.1">
    <property type="nucleotide sequence ID" value="NZ_QFBC01000002.1"/>
</dbReference>
<organism evidence="2 3">
    <name type="scientific">Metarhizobium album</name>
    <dbReference type="NCBI Taxonomy" id="2182425"/>
    <lineage>
        <taxon>Bacteria</taxon>
        <taxon>Pseudomonadati</taxon>
        <taxon>Pseudomonadota</taxon>
        <taxon>Alphaproteobacteria</taxon>
        <taxon>Hyphomicrobiales</taxon>
        <taxon>Rhizobiaceae</taxon>
        <taxon>Metarhizobium</taxon>
    </lineage>
</organism>
<dbReference type="InterPro" id="IPR036505">
    <property type="entry name" value="Amidase/PGRP_sf"/>
</dbReference>
<evidence type="ECO:0000259" key="1">
    <source>
        <dbReference type="SMART" id="SM00644"/>
    </source>
</evidence>
<dbReference type="SUPFAM" id="SSF55846">
    <property type="entry name" value="N-acetylmuramoyl-L-alanine amidase-like"/>
    <property type="match status" value="1"/>
</dbReference>
<dbReference type="AlphaFoldDB" id="A0A2U2DV94"/>
<dbReference type="GO" id="GO:0008745">
    <property type="term" value="F:N-acetylmuramoyl-L-alanine amidase activity"/>
    <property type="evidence" value="ECO:0007669"/>
    <property type="project" value="InterPro"/>
</dbReference>
<feature type="domain" description="N-acetylmuramoyl-L-alanine amidase" evidence="1">
    <location>
        <begin position="70"/>
        <end position="208"/>
    </location>
</feature>
<dbReference type="OrthoDB" id="9798982at2"/>
<sequence>MTTTVQTLQRRLIASGFPLPKFGADGGFGDESISAVNAALDELERHRAGAQPAPPDNVAPAARPRAAAIIPADWMPAAKMERIICHWTAGAHKASEFDRQHYHILIEDDGKLIRGIPSIKLNEAPAKAGYAAHTLNCNSGSIGVSLCCMGGSHESPFDPGKYPMTAKQFDVLSSVVAELCRRYGIKITDKTVLSHAEVQGNLGIQQRGKWDFTRLAFDPSVIGARACGDKLRAAAQSKL</sequence>
<dbReference type="SMART" id="SM00644">
    <property type="entry name" value="Ami_2"/>
    <property type="match status" value="1"/>
</dbReference>
<proteinExistence type="predicted"/>
<evidence type="ECO:0000313" key="2">
    <source>
        <dbReference type="EMBL" id="PWE57119.1"/>
    </source>
</evidence>
<dbReference type="Proteomes" id="UP000245252">
    <property type="component" value="Unassembled WGS sequence"/>
</dbReference>
<dbReference type="CDD" id="cd06583">
    <property type="entry name" value="PGRP"/>
    <property type="match status" value="1"/>
</dbReference>
<dbReference type="InterPro" id="IPR002502">
    <property type="entry name" value="Amidase_domain"/>
</dbReference>
<comment type="caution">
    <text evidence="2">The sequence shown here is derived from an EMBL/GenBank/DDBJ whole genome shotgun (WGS) entry which is preliminary data.</text>
</comment>